<dbReference type="AlphaFoldDB" id="A0AAN9R5N0"/>
<reference evidence="1 2" key="1">
    <citation type="submission" date="2024-01" db="EMBL/GenBank/DDBJ databases">
        <title>The genomes of 5 underutilized Papilionoideae crops provide insights into root nodulation and disease resistanc.</title>
        <authorList>
            <person name="Jiang F."/>
        </authorList>
    </citation>
    <scope>NUCLEOTIDE SEQUENCE [LARGE SCALE GENOMIC DNA]</scope>
    <source>
        <strain evidence="1">LVBAO_FW01</strain>
        <tissue evidence="1">Leaves</tissue>
    </source>
</reference>
<dbReference type="EMBL" id="JAYMYQ010000001">
    <property type="protein sequence ID" value="KAK7360167.1"/>
    <property type="molecule type" value="Genomic_DNA"/>
</dbReference>
<dbReference type="Proteomes" id="UP001367508">
    <property type="component" value="Unassembled WGS sequence"/>
</dbReference>
<organism evidence="1 2">
    <name type="scientific">Canavalia gladiata</name>
    <name type="common">Sword bean</name>
    <name type="synonym">Dolichos gladiatus</name>
    <dbReference type="NCBI Taxonomy" id="3824"/>
    <lineage>
        <taxon>Eukaryota</taxon>
        <taxon>Viridiplantae</taxon>
        <taxon>Streptophyta</taxon>
        <taxon>Embryophyta</taxon>
        <taxon>Tracheophyta</taxon>
        <taxon>Spermatophyta</taxon>
        <taxon>Magnoliopsida</taxon>
        <taxon>eudicotyledons</taxon>
        <taxon>Gunneridae</taxon>
        <taxon>Pentapetalae</taxon>
        <taxon>rosids</taxon>
        <taxon>fabids</taxon>
        <taxon>Fabales</taxon>
        <taxon>Fabaceae</taxon>
        <taxon>Papilionoideae</taxon>
        <taxon>50 kb inversion clade</taxon>
        <taxon>NPAAA clade</taxon>
        <taxon>indigoferoid/millettioid clade</taxon>
        <taxon>Phaseoleae</taxon>
        <taxon>Canavalia</taxon>
    </lineage>
</organism>
<name>A0AAN9R5N0_CANGL</name>
<evidence type="ECO:0000313" key="2">
    <source>
        <dbReference type="Proteomes" id="UP001367508"/>
    </source>
</evidence>
<comment type="caution">
    <text evidence="1">The sequence shown here is derived from an EMBL/GenBank/DDBJ whole genome shotgun (WGS) entry which is preliminary data.</text>
</comment>
<accession>A0AAN9R5N0</accession>
<proteinExistence type="predicted"/>
<evidence type="ECO:0000313" key="1">
    <source>
        <dbReference type="EMBL" id="KAK7360167.1"/>
    </source>
</evidence>
<gene>
    <name evidence="1" type="ORF">VNO77_02148</name>
</gene>
<protein>
    <submittedName>
        <fullName evidence="1">Uncharacterized protein</fullName>
    </submittedName>
</protein>
<sequence>MTQFEVGPTDPLRGVAGWQAECITLFKRKCHAKGSNVGPGDCIGQMGKKSINSMKNFQIKSSGRLHIRDFLHYTELQCLSNSGSTVGTSTILHGFGMGILLGFSSTATSGSTPSIWRLLTHLICSQIRGTRKQLQRRRLQLSHFSCSIATSQALHVDQYDAHNMVRTNISQRNISIVSTDDLKGECSLIHHDDISYDPIPWRTATFTRT</sequence>
<keyword evidence="2" id="KW-1185">Reference proteome</keyword>